<feature type="non-terminal residue" evidence="1">
    <location>
        <position position="1"/>
    </location>
</feature>
<dbReference type="Proteomes" id="UP000789901">
    <property type="component" value="Unassembled WGS sequence"/>
</dbReference>
<protein>
    <submittedName>
        <fullName evidence="1">17275_t:CDS:1</fullName>
    </submittedName>
</protein>
<evidence type="ECO:0000313" key="1">
    <source>
        <dbReference type="EMBL" id="CAG8815695.1"/>
    </source>
</evidence>
<sequence>NSDKILFPYAILNVNQNVKILKDFFKLKLVHNTSKIYQSIIEGMNNIVGECIEPKLIKSPNGLLLNTYLQIAANIIVGEEYANYEDILEIFKGLYYSVINIFYVPKLLSLIHPWLHDQVTI</sequence>
<gene>
    <name evidence="1" type="ORF">GMARGA_LOCUS26355</name>
</gene>
<proteinExistence type="predicted"/>
<name>A0ABN7W4X6_GIGMA</name>
<reference evidence="1 2" key="1">
    <citation type="submission" date="2021-06" db="EMBL/GenBank/DDBJ databases">
        <authorList>
            <person name="Kallberg Y."/>
            <person name="Tangrot J."/>
            <person name="Rosling A."/>
        </authorList>
    </citation>
    <scope>NUCLEOTIDE SEQUENCE [LARGE SCALE GENOMIC DNA]</scope>
    <source>
        <strain evidence="1 2">120-4 pot B 10/14</strain>
    </source>
</reference>
<keyword evidence="2" id="KW-1185">Reference proteome</keyword>
<dbReference type="EMBL" id="CAJVQB010030537">
    <property type="protein sequence ID" value="CAG8815695.1"/>
    <property type="molecule type" value="Genomic_DNA"/>
</dbReference>
<organism evidence="1 2">
    <name type="scientific">Gigaspora margarita</name>
    <dbReference type="NCBI Taxonomy" id="4874"/>
    <lineage>
        <taxon>Eukaryota</taxon>
        <taxon>Fungi</taxon>
        <taxon>Fungi incertae sedis</taxon>
        <taxon>Mucoromycota</taxon>
        <taxon>Glomeromycotina</taxon>
        <taxon>Glomeromycetes</taxon>
        <taxon>Diversisporales</taxon>
        <taxon>Gigasporaceae</taxon>
        <taxon>Gigaspora</taxon>
    </lineage>
</organism>
<evidence type="ECO:0000313" key="2">
    <source>
        <dbReference type="Proteomes" id="UP000789901"/>
    </source>
</evidence>
<comment type="caution">
    <text evidence="1">The sequence shown here is derived from an EMBL/GenBank/DDBJ whole genome shotgun (WGS) entry which is preliminary data.</text>
</comment>
<accession>A0ABN7W4X6</accession>